<keyword evidence="2" id="KW-1003">Cell membrane</keyword>
<organism evidence="9 10">
    <name type="scientific">Moraxella pluranimalium</name>
    <dbReference type="NCBI Taxonomy" id="470453"/>
    <lineage>
        <taxon>Bacteria</taxon>
        <taxon>Pseudomonadati</taxon>
        <taxon>Pseudomonadota</taxon>
        <taxon>Gammaproteobacteria</taxon>
        <taxon>Moraxellales</taxon>
        <taxon>Moraxellaceae</taxon>
        <taxon>Moraxella</taxon>
    </lineage>
</organism>
<keyword evidence="6" id="KW-0653">Protein transport</keyword>
<evidence type="ECO:0000313" key="10">
    <source>
        <dbReference type="Proteomes" id="UP000189800"/>
    </source>
</evidence>
<name>A0A1T0CS37_9GAMM</name>
<evidence type="ECO:0000256" key="4">
    <source>
        <dbReference type="ARBA" id="ARBA00022989"/>
    </source>
</evidence>
<dbReference type="OrthoDB" id="9805133at2"/>
<dbReference type="GO" id="GO:0005886">
    <property type="term" value="C:plasma membrane"/>
    <property type="evidence" value="ECO:0007669"/>
    <property type="project" value="UniProtKB-SubCell"/>
</dbReference>
<dbReference type="Pfam" id="PF01618">
    <property type="entry name" value="MotA_ExbB"/>
    <property type="match status" value="1"/>
</dbReference>
<feature type="transmembrane region" description="Helical" evidence="7">
    <location>
        <begin position="16"/>
        <end position="39"/>
    </location>
</feature>
<reference evidence="9 10" key="1">
    <citation type="submission" date="2017-02" db="EMBL/GenBank/DDBJ databases">
        <title>Draft genome sequence of Moraxella pluranimalium CCUG 54913T type strain.</title>
        <authorList>
            <person name="Salva-Serra F."/>
            <person name="Engstrom-Jakobsson H."/>
            <person name="Thorell K."/>
            <person name="Jaen-Luchoro D."/>
            <person name="Gonzales-Siles L."/>
            <person name="Karlsson R."/>
            <person name="Yazdan S."/>
            <person name="Boulund F."/>
            <person name="Johnning A."/>
            <person name="Engstrand L."/>
            <person name="Kristiansson E."/>
            <person name="Moore E."/>
        </authorList>
    </citation>
    <scope>NUCLEOTIDE SEQUENCE [LARGE SCALE GENOMIC DNA]</scope>
    <source>
        <strain evidence="9 10">CCUG 54913</strain>
    </source>
</reference>
<comment type="similarity">
    <text evidence="6">Belongs to the exbB/tolQ family.</text>
</comment>
<evidence type="ECO:0000256" key="3">
    <source>
        <dbReference type="ARBA" id="ARBA00022692"/>
    </source>
</evidence>
<dbReference type="EMBL" id="MUYU01000007">
    <property type="protein sequence ID" value="OOS25152.1"/>
    <property type="molecule type" value="Genomic_DNA"/>
</dbReference>
<dbReference type="RefSeq" id="WP_078253639.1">
    <property type="nucleotide sequence ID" value="NZ_MUYU01000007.1"/>
</dbReference>
<dbReference type="GO" id="GO:0017038">
    <property type="term" value="P:protein import"/>
    <property type="evidence" value="ECO:0007669"/>
    <property type="project" value="TreeGrafter"/>
</dbReference>
<keyword evidence="5 7" id="KW-0472">Membrane</keyword>
<protein>
    <submittedName>
        <fullName evidence="9">Protein TolQ</fullName>
    </submittedName>
</protein>
<evidence type="ECO:0000259" key="8">
    <source>
        <dbReference type="Pfam" id="PF01618"/>
    </source>
</evidence>
<proteinExistence type="inferred from homology"/>
<evidence type="ECO:0000256" key="6">
    <source>
        <dbReference type="RuleBase" id="RU004057"/>
    </source>
</evidence>
<evidence type="ECO:0000256" key="2">
    <source>
        <dbReference type="ARBA" id="ARBA00022475"/>
    </source>
</evidence>
<feature type="domain" description="MotA/TolQ/ExbB proton channel" evidence="8">
    <location>
        <begin position="75"/>
        <end position="198"/>
    </location>
</feature>
<keyword evidence="6" id="KW-0813">Transport</keyword>
<dbReference type="STRING" id="470453.B0680_03380"/>
<keyword evidence="3 7" id="KW-0812">Transmembrane</keyword>
<evidence type="ECO:0000256" key="7">
    <source>
        <dbReference type="SAM" id="Phobius"/>
    </source>
</evidence>
<comment type="subcellular location">
    <subcellularLocation>
        <location evidence="1">Cell membrane</location>
        <topology evidence="1">Multi-pass membrane protein</topology>
    </subcellularLocation>
    <subcellularLocation>
        <location evidence="6">Membrane</location>
        <topology evidence="6">Multi-pass membrane protein</topology>
    </subcellularLocation>
</comment>
<dbReference type="Proteomes" id="UP000189800">
    <property type="component" value="Unassembled WGS sequence"/>
</dbReference>
<feature type="transmembrane region" description="Helical" evidence="7">
    <location>
        <begin position="120"/>
        <end position="147"/>
    </location>
</feature>
<feature type="transmembrane region" description="Helical" evidence="7">
    <location>
        <begin position="167"/>
        <end position="189"/>
    </location>
</feature>
<keyword evidence="10" id="KW-1185">Reference proteome</keyword>
<keyword evidence="4 7" id="KW-1133">Transmembrane helix</keyword>
<dbReference type="InterPro" id="IPR050790">
    <property type="entry name" value="ExbB/TolQ_transport"/>
</dbReference>
<gene>
    <name evidence="9" type="ORF">B0680_03380</name>
</gene>
<comment type="caution">
    <text evidence="9">The sequence shown here is derived from an EMBL/GenBank/DDBJ whole genome shotgun (WGS) entry which is preliminary data.</text>
</comment>
<sequence length="226" mass="24352">MNNSISILQLVTEASLVVQLVMALLLLLSLISWVIIFHLGTKLGSASRFDARFEAWFWTDSIDKQFATVAKENERSALEAVFFDGYKKLGTVTGTAQADIAERELKIALGKEQSRLEQGLSVLASIGSVSPYIGLFGTVWGIMNAFIGLGQAESVSLATVAPSIAEALIATALGLFAAIPATLAFNYFTAKANTIYERRALFCEAVVSALLANQTKLERPNSNPTE</sequence>
<dbReference type="PANTHER" id="PTHR30625:SF3">
    <property type="entry name" value="TOL-PAL SYSTEM PROTEIN TOLQ"/>
    <property type="match status" value="1"/>
</dbReference>
<evidence type="ECO:0000256" key="5">
    <source>
        <dbReference type="ARBA" id="ARBA00023136"/>
    </source>
</evidence>
<dbReference type="InterPro" id="IPR002898">
    <property type="entry name" value="MotA_ExbB_proton_chnl"/>
</dbReference>
<evidence type="ECO:0000313" key="9">
    <source>
        <dbReference type="EMBL" id="OOS25152.1"/>
    </source>
</evidence>
<accession>A0A1T0CS37</accession>
<dbReference type="AlphaFoldDB" id="A0A1T0CS37"/>
<evidence type="ECO:0000256" key="1">
    <source>
        <dbReference type="ARBA" id="ARBA00004651"/>
    </source>
</evidence>
<dbReference type="PANTHER" id="PTHR30625">
    <property type="entry name" value="PROTEIN TOLQ"/>
    <property type="match status" value="1"/>
</dbReference>